<comment type="caution">
    <text evidence="5">The sequence shown here is derived from an EMBL/GenBank/DDBJ whole genome shotgun (WGS) entry which is preliminary data.</text>
</comment>
<dbReference type="PANTHER" id="PTHR43280">
    <property type="entry name" value="ARAC-FAMILY TRANSCRIPTIONAL REGULATOR"/>
    <property type="match status" value="1"/>
</dbReference>
<evidence type="ECO:0000256" key="2">
    <source>
        <dbReference type="ARBA" id="ARBA00023125"/>
    </source>
</evidence>
<dbReference type="PROSITE" id="PS01124">
    <property type="entry name" value="HTH_ARAC_FAMILY_2"/>
    <property type="match status" value="1"/>
</dbReference>
<dbReference type="Gene3D" id="1.10.10.60">
    <property type="entry name" value="Homeodomain-like"/>
    <property type="match status" value="2"/>
</dbReference>
<evidence type="ECO:0000313" key="5">
    <source>
        <dbReference type="EMBL" id="EAR11058.1"/>
    </source>
</evidence>
<dbReference type="PANTHER" id="PTHR43280:SF2">
    <property type="entry name" value="HTH-TYPE TRANSCRIPTIONAL REGULATOR EXSA"/>
    <property type="match status" value="1"/>
</dbReference>
<dbReference type="PRINTS" id="PR00032">
    <property type="entry name" value="HTHARAC"/>
</dbReference>
<dbReference type="GO" id="GO:0043565">
    <property type="term" value="F:sequence-specific DNA binding"/>
    <property type="evidence" value="ECO:0007669"/>
    <property type="project" value="InterPro"/>
</dbReference>
<keyword evidence="2" id="KW-0238">DNA-binding</keyword>
<protein>
    <submittedName>
        <fullName evidence="5">Transcriptional regulator, AraC family protein</fullName>
    </submittedName>
</protein>
<evidence type="ECO:0000256" key="1">
    <source>
        <dbReference type="ARBA" id="ARBA00023015"/>
    </source>
</evidence>
<dbReference type="RefSeq" id="WP_008044448.1">
    <property type="nucleotide sequence ID" value="NZ_CH724151.1"/>
</dbReference>
<accession>A4B8V7</accession>
<sequence length="164" mass="18136">MFIKTLAEFLQKLRSVKKAAEASPDACSATIVLLDAVINQEEVDSTVINYPVLEHILQYIDVHLSGALDVPKLAGIAGLSQANFTRIFSRHVGSSPADYILQKRLERATKLLSDSQLSVNHISLSCGFKDANYFSKVFKRIFSISPVEFRTTGMYSSPKSVHES</sequence>
<dbReference type="InterPro" id="IPR018060">
    <property type="entry name" value="HTH_AraC"/>
</dbReference>
<keyword evidence="3" id="KW-0804">Transcription</keyword>
<dbReference type="HOGENOM" id="CLU_1617653_0_0_6"/>
<keyword evidence="6" id="KW-1185">Reference proteome</keyword>
<evidence type="ECO:0000256" key="3">
    <source>
        <dbReference type="ARBA" id="ARBA00023163"/>
    </source>
</evidence>
<gene>
    <name evidence="5" type="ORF">MED297_19262</name>
</gene>
<proteinExistence type="predicted"/>
<dbReference type="SMART" id="SM00342">
    <property type="entry name" value="HTH_ARAC"/>
    <property type="match status" value="1"/>
</dbReference>
<dbReference type="InterPro" id="IPR020449">
    <property type="entry name" value="Tscrpt_reg_AraC-type_HTH"/>
</dbReference>
<evidence type="ECO:0000313" key="6">
    <source>
        <dbReference type="Proteomes" id="UP000005953"/>
    </source>
</evidence>
<dbReference type="GO" id="GO:0003700">
    <property type="term" value="F:DNA-binding transcription factor activity"/>
    <property type="evidence" value="ECO:0007669"/>
    <property type="project" value="InterPro"/>
</dbReference>
<dbReference type="InterPro" id="IPR009057">
    <property type="entry name" value="Homeodomain-like_sf"/>
</dbReference>
<organism evidence="5 6">
    <name type="scientific">Reinekea blandensis MED297</name>
    <dbReference type="NCBI Taxonomy" id="314283"/>
    <lineage>
        <taxon>Bacteria</taxon>
        <taxon>Pseudomonadati</taxon>
        <taxon>Pseudomonadota</taxon>
        <taxon>Gammaproteobacteria</taxon>
        <taxon>Oceanospirillales</taxon>
        <taxon>Saccharospirillaceae</taxon>
        <taxon>Reinekea</taxon>
    </lineage>
</organism>
<name>A4B8V7_9GAMM</name>
<dbReference type="Proteomes" id="UP000005953">
    <property type="component" value="Unassembled WGS sequence"/>
</dbReference>
<dbReference type="OrthoDB" id="9814125at2"/>
<dbReference type="EMBL" id="AAOE01000001">
    <property type="protein sequence ID" value="EAR11058.1"/>
    <property type="molecule type" value="Genomic_DNA"/>
</dbReference>
<dbReference type="Pfam" id="PF12833">
    <property type="entry name" value="HTH_18"/>
    <property type="match status" value="1"/>
</dbReference>
<dbReference type="AlphaFoldDB" id="A4B8V7"/>
<dbReference type="STRING" id="314283.MED297_19262"/>
<dbReference type="SUPFAM" id="SSF46689">
    <property type="entry name" value="Homeodomain-like"/>
    <property type="match status" value="2"/>
</dbReference>
<reference evidence="5 6" key="1">
    <citation type="submission" date="2006-02" db="EMBL/GenBank/DDBJ databases">
        <authorList>
            <person name="Pinhassi J."/>
            <person name="Pedros-Alio C."/>
            <person name="Ferriera S."/>
            <person name="Johnson J."/>
            <person name="Kravitz S."/>
            <person name="Halpern A."/>
            <person name="Remington K."/>
            <person name="Beeson K."/>
            <person name="Tran B."/>
            <person name="Rogers Y.-H."/>
            <person name="Friedman R."/>
            <person name="Venter J.C."/>
        </authorList>
    </citation>
    <scope>NUCLEOTIDE SEQUENCE [LARGE SCALE GENOMIC DNA]</scope>
    <source>
        <strain evidence="5 6">MED297</strain>
    </source>
</reference>
<evidence type="ECO:0000259" key="4">
    <source>
        <dbReference type="PROSITE" id="PS01124"/>
    </source>
</evidence>
<keyword evidence="1" id="KW-0805">Transcription regulation</keyword>
<feature type="domain" description="HTH araC/xylS-type" evidence="4">
    <location>
        <begin position="54"/>
        <end position="152"/>
    </location>
</feature>